<keyword evidence="5" id="KW-1185">Reference proteome</keyword>
<feature type="transmembrane region" description="Helical" evidence="2">
    <location>
        <begin position="23"/>
        <end position="44"/>
    </location>
</feature>
<evidence type="ECO:0000313" key="5">
    <source>
        <dbReference type="Proteomes" id="UP000472264"/>
    </source>
</evidence>
<dbReference type="GO" id="GO:0016020">
    <property type="term" value="C:membrane"/>
    <property type="evidence" value="ECO:0007669"/>
    <property type="project" value="InterPro"/>
</dbReference>
<dbReference type="PROSITE" id="PS50049">
    <property type="entry name" value="THD_2"/>
    <property type="match status" value="1"/>
</dbReference>
<dbReference type="Proteomes" id="UP000472264">
    <property type="component" value="Chromosome 6"/>
</dbReference>
<keyword evidence="2" id="KW-0812">Transmembrane</keyword>
<evidence type="ECO:0000259" key="3">
    <source>
        <dbReference type="PROSITE" id="PS50049"/>
    </source>
</evidence>
<dbReference type="Ensembl" id="ENSENLT00000017102.1">
    <property type="protein sequence ID" value="ENSENLP00000016491.1"/>
    <property type="gene ID" value="ENSENLG00000007604.1"/>
</dbReference>
<dbReference type="InterPro" id="IPR008983">
    <property type="entry name" value="Tumour_necrosis_fac-like_dom"/>
</dbReference>
<name>A0A665UB41_ECHNA</name>
<keyword evidence="2" id="KW-1133">Transmembrane helix</keyword>
<evidence type="ECO:0000256" key="1">
    <source>
        <dbReference type="ARBA" id="ARBA00008670"/>
    </source>
</evidence>
<proteinExistence type="inferred from homology"/>
<dbReference type="GO" id="GO:0005164">
    <property type="term" value="F:tumor necrosis factor receptor binding"/>
    <property type="evidence" value="ECO:0007669"/>
    <property type="project" value="InterPro"/>
</dbReference>
<evidence type="ECO:0000313" key="4">
    <source>
        <dbReference type="Ensembl" id="ENSENLP00000016491.1"/>
    </source>
</evidence>
<feature type="domain" description="THD" evidence="3">
    <location>
        <begin position="56"/>
        <end position="198"/>
    </location>
</feature>
<keyword evidence="2" id="KW-0472">Membrane</keyword>
<dbReference type="InParanoid" id="A0A665UB41"/>
<reference evidence="4" key="1">
    <citation type="submission" date="2021-04" db="EMBL/GenBank/DDBJ databases">
        <authorList>
            <consortium name="Wellcome Sanger Institute Data Sharing"/>
        </authorList>
    </citation>
    <scope>NUCLEOTIDE SEQUENCE [LARGE SCALE GENOMIC DNA]</scope>
</reference>
<reference evidence="4" key="3">
    <citation type="submission" date="2025-09" db="UniProtKB">
        <authorList>
            <consortium name="Ensembl"/>
        </authorList>
    </citation>
    <scope>IDENTIFICATION</scope>
</reference>
<evidence type="ECO:0000256" key="2">
    <source>
        <dbReference type="SAM" id="Phobius"/>
    </source>
</evidence>
<dbReference type="OMA" id="TFWGAFQ"/>
<comment type="similarity">
    <text evidence="1">Belongs to the tumor necrosis factor family.</text>
</comment>
<protein>
    <recommendedName>
        <fullName evidence="3">THD domain-containing protein</fullName>
    </recommendedName>
</protein>
<reference evidence="4" key="2">
    <citation type="submission" date="2025-08" db="UniProtKB">
        <authorList>
            <consortium name="Ensembl"/>
        </authorList>
    </citation>
    <scope>IDENTIFICATION</scope>
</reference>
<dbReference type="InterPro" id="IPR006052">
    <property type="entry name" value="TNF_dom"/>
</dbReference>
<dbReference type="SUPFAM" id="SSF49842">
    <property type="entry name" value="TNF-like"/>
    <property type="match status" value="1"/>
</dbReference>
<sequence>MNLDMESGRQAGMEGQVRCCHRYLLLQVWCSLLTVAVIVMAAFLTSVKPKAAEDGVLKHIQQNTSQANLLQSGPFTSYIQLKKSTDNRAWEKSSGCPSCPLSLHNDSVLCMKTSLYLIYAQVTFTKQSSGRHRKVVTLRRNPSEGKSMKKLAEGIFPNSTEGSVWVANIVKLSRGDSISLDVVDDFLKDHTYWGVLQLD</sequence>
<organism evidence="4 5">
    <name type="scientific">Echeneis naucrates</name>
    <name type="common">Live sharksucker</name>
    <dbReference type="NCBI Taxonomy" id="173247"/>
    <lineage>
        <taxon>Eukaryota</taxon>
        <taxon>Metazoa</taxon>
        <taxon>Chordata</taxon>
        <taxon>Craniata</taxon>
        <taxon>Vertebrata</taxon>
        <taxon>Euteleostomi</taxon>
        <taxon>Actinopterygii</taxon>
        <taxon>Neopterygii</taxon>
        <taxon>Teleostei</taxon>
        <taxon>Neoteleostei</taxon>
        <taxon>Acanthomorphata</taxon>
        <taxon>Carangaria</taxon>
        <taxon>Carangiformes</taxon>
        <taxon>Echeneidae</taxon>
        <taxon>Echeneis</taxon>
    </lineage>
</organism>
<dbReference type="AlphaFoldDB" id="A0A665UB41"/>
<accession>A0A665UB41</accession>
<dbReference type="GO" id="GO:0006955">
    <property type="term" value="P:immune response"/>
    <property type="evidence" value="ECO:0007669"/>
    <property type="project" value="InterPro"/>
</dbReference>
<dbReference type="Gene3D" id="2.60.120.40">
    <property type="match status" value="1"/>
</dbReference>